<keyword evidence="14" id="KW-0547">Nucleotide-binding</keyword>
<dbReference type="GO" id="GO:0000155">
    <property type="term" value="F:phosphorelay sensor kinase activity"/>
    <property type="evidence" value="ECO:0007669"/>
    <property type="project" value="InterPro"/>
</dbReference>
<evidence type="ECO:0000256" key="24">
    <source>
        <dbReference type="SAM" id="MobiDB-lite"/>
    </source>
</evidence>
<dbReference type="InterPro" id="IPR004358">
    <property type="entry name" value="Sig_transdc_His_kin-like_C"/>
</dbReference>
<comment type="subcellular location">
    <subcellularLocation>
        <location evidence="4">Cell membrane</location>
        <topology evidence="4">Multi-pass membrane protein</topology>
    </subcellularLocation>
    <subcellularLocation>
        <location evidence="3">Cytoplasm</location>
    </subcellularLocation>
</comment>
<reference evidence="28 31" key="2">
    <citation type="submission" date="2022-05" db="EMBL/GenBank/DDBJ databases">
        <title>Genome Sequencing of Bee-Associated Microbes.</title>
        <authorList>
            <person name="Dunlap C."/>
        </authorList>
    </citation>
    <scope>NUCLEOTIDE SEQUENCE [LARGE SCALE GENOMIC DNA]</scope>
    <source>
        <strain evidence="28 31">NRRL B-14613</strain>
    </source>
</reference>
<reference evidence="29 30" key="1">
    <citation type="submission" date="2019-07" db="EMBL/GenBank/DDBJ databases">
        <title>Paenibacillus thiaminolyticus NRRL B-4156.</title>
        <authorList>
            <person name="Hehnly C."/>
            <person name="Zhang L."/>
        </authorList>
    </citation>
    <scope>NUCLEOTIDE SEQUENCE [LARGE SCALE GENOMIC DNA]</scope>
    <source>
        <strain evidence="29 30">NRRL B-4156</strain>
    </source>
</reference>
<evidence type="ECO:0000256" key="10">
    <source>
        <dbReference type="ARBA" id="ARBA00022553"/>
    </source>
</evidence>
<dbReference type="EMBL" id="CP041405">
    <property type="protein sequence ID" value="QDM43702.1"/>
    <property type="molecule type" value="Genomic_DNA"/>
</dbReference>
<evidence type="ECO:0000256" key="20">
    <source>
        <dbReference type="ARBA" id="ARBA00023014"/>
    </source>
</evidence>
<dbReference type="Pfam" id="PF07730">
    <property type="entry name" value="HisKA_3"/>
    <property type="match status" value="1"/>
</dbReference>
<proteinExistence type="predicted"/>
<dbReference type="CDD" id="cd16917">
    <property type="entry name" value="HATPase_UhpB-NarQ-NarX-like"/>
    <property type="match status" value="1"/>
</dbReference>
<dbReference type="InterPro" id="IPR003594">
    <property type="entry name" value="HATPase_dom"/>
</dbReference>
<dbReference type="InterPro" id="IPR005467">
    <property type="entry name" value="His_kinase_dom"/>
</dbReference>
<feature type="region of interest" description="Disordered" evidence="24">
    <location>
        <begin position="347"/>
        <end position="377"/>
    </location>
</feature>
<dbReference type="PANTHER" id="PTHR24421">
    <property type="entry name" value="NITRATE/NITRITE SENSOR PROTEIN NARX-RELATED"/>
    <property type="match status" value="1"/>
</dbReference>
<dbReference type="Proteomes" id="UP001209276">
    <property type="component" value="Unassembled WGS sequence"/>
</dbReference>
<evidence type="ECO:0000256" key="13">
    <source>
        <dbReference type="ARBA" id="ARBA00022723"/>
    </source>
</evidence>
<dbReference type="AlphaFoldDB" id="A0AAP9J0R5"/>
<dbReference type="PROSITE" id="PS50109">
    <property type="entry name" value="HIS_KIN"/>
    <property type="match status" value="1"/>
</dbReference>
<feature type="domain" description="HAMP" evidence="27">
    <location>
        <begin position="68"/>
        <end position="120"/>
    </location>
</feature>
<evidence type="ECO:0000256" key="16">
    <source>
        <dbReference type="ARBA" id="ARBA00022840"/>
    </source>
</evidence>
<dbReference type="SMART" id="SM00304">
    <property type="entry name" value="HAMP"/>
    <property type="match status" value="1"/>
</dbReference>
<dbReference type="Gene3D" id="6.10.340.10">
    <property type="match status" value="1"/>
</dbReference>
<keyword evidence="8" id="KW-0004">4Fe-4S</keyword>
<dbReference type="PRINTS" id="PR00344">
    <property type="entry name" value="BCTRLSENSOR"/>
</dbReference>
<dbReference type="InterPro" id="IPR050482">
    <property type="entry name" value="Sensor_HK_TwoCompSys"/>
</dbReference>
<evidence type="ECO:0000256" key="5">
    <source>
        <dbReference type="ARBA" id="ARBA00012438"/>
    </source>
</evidence>
<keyword evidence="31" id="KW-1185">Reference proteome</keyword>
<keyword evidence="16" id="KW-0067">ATP-binding</keyword>
<keyword evidence="9" id="KW-0963">Cytoplasm</keyword>
<evidence type="ECO:0000256" key="18">
    <source>
        <dbReference type="ARBA" id="ARBA00023004"/>
    </source>
</evidence>
<feature type="transmembrane region" description="Helical" evidence="25">
    <location>
        <begin position="47"/>
        <end position="67"/>
    </location>
</feature>
<keyword evidence="7" id="KW-1003">Cell membrane</keyword>
<dbReference type="SMART" id="SM00387">
    <property type="entry name" value="HATPase_c"/>
    <property type="match status" value="1"/>
</dbReference>
<feature type="transmembrane region" description="Helical" evidence="25">
    <location>
        <begin position="12"/>
        <end position="35"/>
    </location>
</feature>
<evidence type="ECO:0000259" key="27">
    <source>
        <dbReference type="PROSITE" id="PS50885"/>
    </source>
</evidence>
<keyword evidence="21 25" id="KW-0472">Membrane</keyword>
<evidence type="ECO:0000256" key="14">
    <source>
        <dbReference type="ARBA" id="ARBA00022741"/>
    </source>
</evidence>
<dbReference type="InterPro" id="IPR011712">
    <property type="entry name" value="Sig_transdc_His_kin_sub3_dim/P"/>
</dbReference>
<keyword evidence="17 25" id="KW-1133">Transmembrane helix</keyword>
<evidence type="ECO:0000256" key="2">
    <source>
        <dbReference type="ARBA" id="ARBA00001966"/>
    </source>
</evidence>
<evidence type="ECO:0000259" key="26">
    <source>
        <dbReference type="PROSITE" id="PS50109"/>
    </source>
</evidence>
<organism evidence="29 30">
    <name type="scientific">Paenibacillus thiaminolyticus</name>
    <name type="common">Bacillus thiaminolyticus</name>
    <dbReference type="NCBI Taxonomy" id="49283"/>
    <lineage>
        <taxon>Bacteria</taxon>
        <taxon>Bacillati</taxon>
        <taxon>Bacillota</taxon>
        <taxon>Bacilli</taxon>
        <taxon>Bacillales</taxon>
        <taxon>Paenibacillaceae</taxon>
        <taxon>Paenibacillus</taxon>
    </lineage>
</organism>
<keyword evidence="18" id="KW-0408">Iron</keyword>
<evidence type="ECO:0000256" key="11">
    <source>
        <dbReference type="ARBA" id="ARBA00022679"/>
    </source>
</evidence>
<evidence type="ECO:0000256" key="6">
    <source>
        <dbReference type="ARBA" id="ARBA00017322"/>
    </source>
</evidence>
<dbReference type="PROSITE" id="PS50885">
    <property type="entry name" value="HAMP"/>
    <property type="match status" value="1"/>
</dbReference>
<keyword evidence="11" id="KW-0808">Transferase</keyword>
<evidence type="ECO:0000256" key="22">
    <source>
        <dbReference type="ARBA" id="ARBA00024827"/>
    </source>
</evidence>
<dbReference type="Gene3D" id="3.30.565.10">
    <property type="entry name" value="Histidine kinase-like ATPase, C-terminal domain"/>
    <property type="match status" value="1"/>
</dbReference>
<evidence type="ECO:0000313" key="30">
    <source>
        <dbReference type="Proteomes" id="UP000315377"/>
    </source>
</evidence>
<keyword evidence="10" id="KW-0597">Phosphoprotein</keyword>
<evidence type="ECO:0000256" key="12">
    <source>
        <dbReference type="ARBA" id="ARBA00022692"/>
    </source>
</evidence>
<feature type="domain" description="Histidine kinase" evidence="26">
    <location>
        <begin position="147"/>
        <end position="343"/>
    </location>
</feature>
<keyword evidence="12 25" id="KW-0812">Transmembrane</keyword>
<evidence type="ECO:0000256" key="4">
    <source>
        <dbReference type="ARBA" id="ARBA00004651"/>
    </source>
</evidence>
<feature type="compositionally biased region" description="Basic and acidic residues" evidence="24">
    <location>
        <begin position="367"/>
        <end position="377"/>
    </location>
</feature>
<keyword evidence="15 29" id="KW-0418">Kinase</keyword>
<evidence type="ECO:0000256" key="15">
    <source>
        <dbReference type="ARBA" id="ARBA00022777"/>
    </source>
</evidence>
<keyword evidence="13" id="KW-0479">Metal-binding</keyword>
<dbReference type="GO" id="GO:0051539">
    <property type="term" value="F:4 iron, 4 sulfur cluster binding"/>
    <property type="evidence" value="ECO:0007669"/>
    <property type="project" value="UniProtKB-KW"/>
</dbReference>
<dbReference type="Pfam" id="PF02518">
    <property type="entry name" value="HATPase_c"/>
    <property type="match status" value="1"/>
</dbReference>
<dbReference type="PANTHER" id="PTHR24421:SF37">
    <property type="entry name" value="SENSOR HISTIDINE KINASE NARS"/>
    <property type="match status" value="1"/>
</dbReference>
<dbReference type="GO" id="GO:0005524">
    <property type="term" value="F:ATP binding"/>
    <property type="evidence" value="ECO:0007669"/>
    <property type="project" value="UniProtKB-KW"/>
</dbReference>
<evidence type="ECO:0000256" key="1">
    <source>
        <dbReference type="ARBA" id="ARBA00000085"/>
    </source>
</evidence>
<dbReference type="CDD" id="cd06225">
    <property type="entry name" value="HAMP"/>
    <property type="match status" value="1"/>
</dbReference>
<evidence type="ECO:0000256" key="25">
    <source>
        <dbReference type="SAM" id="Phobius"/>
    </source>
</evidence>
<comment type="catalytic activity">
    <reaction evidence="1">
        <text>ATP + protein L-histidine = ADP + protein N-phospho-L-histidine.</text>
        <dbReference type="EC" id="2.7.13.3"/>
    </reaction>
</comment>
<dbReference type="GO" id="GO:0046872">
    <property type="term" value="F:metal ion binding"/>
    <property type="evidence" value="ECO:0007669"/>
    <property type="project" value="UniProtKB-KW"/>
</dbReference>
<keyword evidence="19" id="KW-0902">Two-component regulatory system</keyword>
<dbReference type="Gene3D" id="1.20.5.1930">
    <property type="match status" value="1"/>
</dbReference>
<gene>
    <name evidence="29" type="ORF">FLT43_09465</name>
    <name evidence="28" type="ORF">M5W83_19715</name>
</gene>
<dbReference type="GO" id="GO:0005886">
    <property type="term" value="C:plasma membrane"/>
    <property type="evidence" value="ECO:0007669"/>
    <property type="project" value="UniProtKB-SubCell"/>
</dbReference>
<dbReference type="GeneID" id="76996198"/>
<dbReference type="Proteomes" id="UP000315377">
    <property type="component" value="Chromosome"/>
</dbReference>
<evidence type="ECO:0000256" key="23">
    <source>
        <dbReference type="ARBA" id="ARBA00030800"/>
    </source>
</evidence>
<keyword evidence="20" id="KW-0411">Iron-sulfur</keyword>
<dbReference type="InterPro" id="IPR003660">
    <property type="entry name" value="HAMP_dom"/>
</dbReference>
<evidence type="ECO:0000256" key="19">
    <source>
        <dbReference type="ARBA" id="ARBA00023012"/>
    </source>
</evidence>
<evidence type="ECO:0000313" key="31">
    <source>
        <dbReference type="Proteomes" id="UP001209276"/>
    </source>
</evidence>
<dbReference type="SUPFAM" id="SSF55874">
    <property type="entry name" value="ATPase domain of HSP90 chaperone/DNA topoisomerase II/histidine kinase"/>
    <property type="match status" value="1"/>
</dbReference>
<dbReference type="RefSeq" id="WP_087445121.1">
    <property type="nucleotide sequence ID" value="NZ_CABMNB010000047.1"/>
</dbReference>
<evidence type="ECO:0000256" key="7">
    <source>
        <dbReference type="ARBA" id="ARBA00022475"/>
    </source>
</evidence>
<dbReference type="EMBL" id="JAMDMM010000039">
    <property type="protein sequence ID" value="MCY9609380.1"/>
    <property type="molecule type" value="Genomic_DNA"/>
</dbReference>
<evidence type="ECO:0000256" key="3">
    <source>
        <dbReference type="ARBA" id="ARBA00004496"/>
    </source>
</evidence>
<evidence type="ECO:0000256" key="8">
    <source>
        <dbReference type="ARBA" id="ARBA00022485"/>
    </source>
</evidence>
<accession>A0AAP9J0R5</accession>
<evidence type="ECO:0000313" key="29">
    <source>
        <dbReference type="EMBL" id="QDM43702.1"/>
    </source>
</evidence>
<comment type="cofactor">
    <cofactor evidence="2">
        <name>[4Fe-4S] cluster</name>
        <dbReference type="ChEBI" id="CHEBI:49883"/>
    </cofactor>
</comment>
<evidence type="ECO:0000256" key="9">
    <source>
        <dbReference type="ARBA" id="ARBA00022490"/>
    </source>
</evidence>
<evidence type="ECO:0000256" key="17">
    <source>
        <dbReference type="ARBA" id="ARBA00022989"/>
    </source>
</evidence>
<sequence length="377" mass="42748">MLMNWVRRSRSVKWELLLTFLISGGLIMSVFWIGIVYGGAWYHGMNWWLFGISTVIVVSLIMGYVAGVRLQRRLDVLHLSMMQVIKGNWSERIPLGDEASFDQLYEDFNTMVDAMEKKLRLLQKMSEQQVMDREKECEAVVLEERRRLARDLHDTVSQQLFALHMASSSLPKVMERDMKRAEMVVNQLIQMSHIAQRQMRSLIAQLRPLELDGRTLQEALDHWFPDYCRQNGLQGKFDIDMNIKLSEAIEHQSFLMIQEAMANVVKHARATQVTLTMHATPAQLILAIADDGQGFDLQGAAYKTGSYGLTTMKERVDKLGGNLDVISQPGAGTTIRVHIPLFCEQEEEAEETALPSTGLKRGSASEQVERDGDGGMS</sequence>
<evidence type="ECO:0000313" key="28">
    <source>
        <dbReference type="EMBL" id="MCY9609380.1"/>
    </source>
</evidence>
<name>A0AAP9J0R5_PANTH</name>
<evidence type="ECO:0000256" key="21">
    <source>
        <dbReference type="ARBA" id="ARBA00023136"/>
    </source>
</evidence>
<dbReference type="GO" id="GO:0046983">
    <property type="term" value="F:protein dimerization activity"/>
    <property type="evidence" value="ECO:0007669"/>
    <property type="project" value="InterPro"/>
</dbReference>
<dbReference type="GO" id="GO:0005737">
    <property type="term" value="C:cytoplasm"/>
    <property type="evidence" value="ECO:0007669"/>
    <property type="project" value="UniProtKB-SubCell"/>
</dbReference>
<dbReference type="InterPro" id="IPR036890">
    <property type="entry name" value="HATPase_C_sf"/>
</dbReference>
<dbReference type="EC" id="2.7.13.3" evidence="5"/>
<protein>
    <recommendedName>
        <fullName evidence="6">Oxygen sensor histidine kinase NreB</fullName>
        <ecNumber evidence="5">2.7.13.3</ecNumber>
    </recommendedName>
    <alternativeName>
        <fullName evidence="23">Nitrogen regulation protein B</fullName>
    </alternativeName>
</protein>
<comment type="function">
    <text evidence="22">Member of the two-component regulatory system NreB/NreC involved in the control of dissimilatory nitrate/nitrite reduction in response to oxygen. NreB functions as a direct oxygen sensor histidine kinase which is autophosphorylated, in the absence of oxygen, probably at the conserved histidine residue, and transfers its phosphate group probably to a conserved aspartate residue of NreC. NreB/NreC activates the expression of the nitrate (narGHJI) and nitrite (nir) reductase operons, as well as the putative nitrate transporter gene narT.</text>
</comment>